<evidence type="ECO:0000313" key="3">
    <source>
        <dbReference type="Proteomes" id="UP000018888"/>
    </source>
</evidence>
<proteinExistence type="predicted"/>
<organism evidence="2 3">
    <name type="scientific">Rhizophagus irregularis (strain DAOM 181602 / DAOM 197198 / MUCL 43194)</name>
    <name type="common">Arbuscular mycorrhizal fungus</name>
    <name type="synonym">Glomus intraradices</name>
    <dbReference type="NCBI Taxonomy" id="747089"/>
    <lineage>
        <taxon>Eukaryota</taxon>
        <taxon>Fungi</taxon>
        <taxon>Fungi incertae sedis</taxon>
        <taxon>Mucoromycota</taxon>
        <taxon>Glomeromycotina</taxon>
        <taxon>Glomeromycetes</taxon>
        <taxon>Glomerales</taxon>
        <taxon>Glomeraceae</taxon>
        <taxon>Rhizophagus</taxon>
    </lineage>
</organism>
<keyword evidence="3" id="KW-1185">Reference proteome</keyword>
<reference evidence="2 3" key="2">
    <citation type="journal article" date="2018" name="New Phytol.">
        <title>High intraspecific genome diversity in the model arbuscular mycorrhizal symbiont Rhizophagus irregularis.</title>
        <authorList>
            <person name="Chen E.C.H."/>
            <person name="Morin E."/>
            <person name="Beaudet D."/>
            <person name="Noel J."/>
            <person name="Yildirir G."/>
            <person name="Ndikumana S."/>
            <person name="Charron P."/>
            <person name="St-Onge C."/>
            <person name="Giorgi J."/>
            <person name="Kruger M."/>
            <person name="Marton T."/>
            <person name="Ropars J."/>
            <person name="Grigoriev I.V."/>
            <person name="Hainaut M."/>
            <person name="Henrissat B."/>
            <person name="Roux C."/>
            <person name="Martin F."/>
            <person name="Corradi N."/>
        </authorList>
    </citation>
    <scope>NUCLEOTIDE SEQUENCE [LARGE SCALE GENOMIC DNA]</scope>
    <source>
        <strain evidence="2 3">DAOM 197198</strain>
    </source>
</reference>
<keyword evidence="1" id="KW-1133">Transmembrane helix</keyword>
<accession>A0A2P4PFM7</accession>
<name>A0A2P4PFM7_RHIID</name>
<protein>
    <submittedName>
        <fullName evidence="2">Uncharacterized protein</fullName>
    </submittedName>
</protein>
<keyword evidence="1" id="KW-0812">Transmembrane</keyword>
<dbReference type="AlphaFoldDB" id="A0A2P4PFM7"/>
<evidence type="ECO:0000313" key="2">
    <source>
        <dbReference type="EMBL" id="POG64182.1"/>
    </source>
</evidence>
<dbReference type="Proteomes" id="UP000018888">
    <property type="component" value="Unassembled WGS sequence"/>
</dbReference>
<reference evidence="2 3" key="1">
    <citation type="journal article" date="2013" name="Proc. Natl. Acad. Sci. U.S.A.">
        <title>Genome of an arbuscular mycorrhizal fungus provides insight into the oldest plant symbiosis.</title>
        <authorList>
            <person name="Tisserant E."/>
            <person name="Malbreil M."/>
            <person name="Kuo A."/>
            <person name="Kohler A."/>
            <person name="Symeonidi A."/>
            <person name="Balestrini R."/>
            <person name="Charron P."/>
            <person name="Duensing N."/>
            <person name="Frei Dit Frey N."/>
            <person name="Gianinazzi-Pearson V."/>
            <person name="Gilbert L.B."/>
            <person name="Handa Y."/>
            <person name="Herr J.R."/>
            <person name="Hijri M."/>
            <person name="Koul R."/>
            <person name="Kawaguchi M."/>
            <person name="Krajinski F."/>
            <person name="Lammers P.J."/>
            <person name="Masclaux F.G."/>
            <person name="Murat C."/>
            <person name="Morin E."/>
            <person name="Ndikumana S."/>
            <person name="Pagni M."/>
            <person name="Petitpierre D."/>
            <person name="Requena N."/>
            <person name="Rosikiewicz P."/>
            <person name="Riley R."/>
            <person name="Saito K."/>
            <person name="San Clemente H."/>
            <person name="Shapiro H."/>
            <person name="van Tuinen D."/>
            <person name="Becard G."/>
            <person name="Bonfante P."/>
            <person name="Paszkowski U."/>
            <person name="Shachar-Hill Y.Y."/>
            <person name="Tuskan G.A."/>
            <person name="Young P.W."/>
            <person name="Sanders I.R."/>
            <person name="Henrissat B."/>
            <person name="Rensing S.A."/>
            <person name="Grigoriev I.V."/>
            <person name="Corradi N."/>
            <person name="Roux C."/>
            <person name="Martin F."/>
        </authorList>
    </citation>
    <scope>NUCLEOTIDE SEQUENCE [LARGE SCALE GENOMIC DNA]</scope>
    <source>
        <strain evidence="2 3">DAOM 197198</strain>
    </source>
</reference>
<comment type="caution">
    <text evidence="2">The sequence shown here is derived from an EMBL/GenBank/DDBJ whole genome shotgun (WGS) entry which is preliminary data.</text>
</comment>
<keyword evidence="1" id="KW-0472">Membrane</keyword>
<dbReference type="EMBL" id="AUPC02000247">
    <property type="protein sequence ID" value="POG64182.1"/>
    <property type="molecule type" value="Genomic_DNA"/>
</dbReference>
<evidence type="ECO:0000256" key="1">
    <source>
        <dbReference type="SAM" id="Phobius"/>
    </source>
</evidence>
<feature type="transmembrane region" description="Helical" evidence="1">
    <location>
        <begin position="48"/>
        <end position="68"/>
    </location>
</feature>
<gene>
    <name evidence="2" type="ORF">GLOIN_2v1678364</name>
</gene>
<sequence>MLNQTSNDDESRLVGSNFGILTSHCGKTVIYFKPYNTIIKHSLHFLNYYNYLNLVQYILYINVLYANIKFY</sequence>